<keyword evidence="3" id="KW-1185">Reference proteome</keyword>
<name>A0A1I6JQ41_9FIRM</name>
<reference evidence="2 3" key="1">
    <citation type="submission" date="2016-10" db="EMBL/GenBank/DDBJ databases">
        <authorList>
            <person name="de Groot N.N."/>
        </authorList>
    </citation>
    <scope>NUCLEOTIDE SEQUENCE [LARGE SCALE GENOMIC DNA]</scope>
    <source>
        <strain evidence="2 3">743A</strain>
    </source>
</reference>
<sequence length="387" mass="43836">MKIIEGTVSFTPEEAGYDGTRLEKLNEHFIEMISKKEIVSGSYCLSRNHKVFVDNAVGKFSCEEDDDRPFTPDTIFGIASITKVFTAVAILKLAEDGKLRLDQGVGEFLDEFNTPPYNTVQIWHLLTHTSGLIADPGVHENGHYVGWWEMIEENKPESWIKAVLKLGLHSKPGEEWSYASIGYMILGELITRISGVHCHQYIEKNIIEPCEMKDTRFGQKYEWADRYNMPAEYRKQKVDQLKRDKKDPDEEDIIPSTGGGIYSTCNDLIKFGNMLLNNGTYNGKRVIGRKALETMRRVHTSDKVISNCWGAKAEPHPYGLGPEVVQADCKSQMITPGTISHEGFGTCCLMIDYEEKFVAVWTAQFYEGDWYAHGLRNVASIIWSGIL</sequence>
<protein>
    <submittedName>
        <fullName evidence="2">CubicO group peptidase, beta-lactamase class C family</fullName>
    </submittedName>
</protein>
<dbReference type="STRING" id="37658.SAMN05661086_01818"/>
<dbReference type="OrthoDB" id="9797709at2"/>
<dbReference type="InterPro" id="IPR012338">
    <property type="entry name" value="Beta-lactam/transpept-like"/>
</dbReference>
<organism evidence="2 3">
    <name type="scientific">Anaeromicropila populeti</name>
    <dbReference type="NCBI Taxonomy" id="37658"/>
    <lineage>
        <taxon>Bacteria</taxon>
        <taxon>Bacillati</taxon>
        <taxon>Bacillota</taxon>
        <taxon>Clostridia</taxon>
        <taxon>Lachnospirales</taxon>
        <taxon>Lachnospiraceae</taxon>
        <taxon>Anaeromicropila</taxon>
    </lineage>
</organism>
<dbReference type="EMBL" id="FOYZ01000006">
    <property type="protein sequence ID" value="SFR80650.1"/>
    <property type="molecule type" value="Genomic_DNA"/>
</dbReference>
<evidence type="ECO:0000313" key="2">
    <source>
        <dbReference type="EMBL" id="SFR80650.1"/>
    </source>
</evidence>
<dbReference type="Gene3D" id="3.40.710.10">
    <property type="entry name" value="DD-peptidase/beta-lactamase superfamily"/>
    <property type="match status" value="1"/>
</dbReference>
<dbReference type="InterPro" id="IPR050789">
    <property type="entry name" value="Diverse_Enzym_Activities"/>
</dbReference>
<dbReference type="RefSeq" id="WP_092560369.1">
    <property type="nucleotide sequence ID" value="NZ_FOYZ01000006.1"/>
</dbReference>
<evidence type="ECO:0000259" key="1">
    <source>
        <dbReference type="Pfam" id="PF00144"/>
    </source>
</evidence>
<evidence type="ECO:0000313" key="3">
    <source>
        <dbReference type="Proteomes" id="UP000199659"/>
    </source>
</evidence>
<dbReference type="InterPro" id="IPR001466">
    <property type="entry name" value="Beta-lactam-related"/>
</dbReference>
<dbReference type="AlphaFoldDB" id="A0A1I6JQ41"/>
<dbReference type="PANTHER" id="PTHR43283">
    <property type="entry name" value="BETA-LACTAMASE-RELATED"/>
    <property type="match status" value="1"/>
</dbReference>
<accession>A0A1I6JQ41</accession>
<dbReference type="Pfam" id="PF00144">
    <property type="entry name" value="Beta-lactamase"/>
    <property type="match status" value="1"/>
</dbReference>
<dbReference type="SUPFAM" id="SSF56601">
    <property type="entry name" value="beta-lactamase/transpeptidase-like"/>
    <property type="match status" value="1"/>
</dbReference>
<proteinExistence type="predicted"/>
<gene>
    <name evidence="2" type="ORF">SAMN05661086_01818</name>
</gene>
<dbReference type="Proteomes" id="UP000199659">
    <property type="component" value="Unassembled WGS sequence"/>
</dbReference>
<feature type="domain" description="Beta-lactamase-related" evidence="1">
    <location>
        <begin position="30"/>
        <end position="364"/>
    </location>
</feature>